<comment type="caution">
    <text evidence="2">The sequence shown here is derived from an EMBL/GenBank/DDBJ whole genome shotgun (WGS) entry which is preliminary data.</text>
</comment>
<keyword evidence="1" id="KW-0732">Signal</keyword>
<evidence type="ECO:0000313" key="2">
    <source>
        <dbReference type="EMBL" id="MBQ0930204.1"/>
    </source>
</evidence>
<protein>
    <submittedName>
        <fullName evidence="2">Uncharacterized protein</fullName>
    </submittedName>
</protein>
<sequence length="162" mass="17881">MKTAALPCLRRAVCRAALVLVPLASTGAAWAQFNHVPLPLPRADAPVSGASDERSYRRDAARMVYEAFPTHVFKGQLPALMHAIAITETDIDDDGRIRAVRLVREPAAAKEVGPWVVGLIRRLERLPVPGQVHGHTWTEVWLVDRSGRFQADSLSEGQRFGR</sequence>
<evidence type="ECO:0000313" key="3">
    <source>
        <dbReference type="Proteomes" id="UP000676246"/>
    </source>
</evidence>
<feature type="chain" id="PRO_5037718237" evidence="1">
    <location>
        <begin position="32"/>
        <end position="162"/>
    </location>
</feature>
<evidence type="ECO:0000256" key="1">
    <source>
        <dbReference type="SAM" id="SignalP"/>
    </source>
</evidence>
<name>A0A940Y4R8_9BURK</name>
<proteinExistence type="predicted"/>
<gene>
    <name evidence="2" type="ORF">KAK03_06850</name>
</gene>
<accession>A0A940Y4R8</accession>
<dbReference type="AlphaFoldDB" id="A0A940Y4R8"/>
<feature type="signal peptide" evidence="1">
    <location>
        <begin position="1"/>
        <end position="31"/>
    </location>
</feature>
<organism evidence="2 3">
    <name type="scientific">Ideonella alba</name>
    <dbReference type="NCBI Taxonomy" id="2824118"/>
    <lineage>
        <taxon>Bacteria</taxon>
        <taxon>Pseudomonadati</taxon>
        <taxon>Pseudomonadota</taxon>
        <taxon>Betaproteobacteria</taxon>
        <taxon>Burkholderiales</taxon>
        <taxon>Sphaerotilaceae</taxon>
        <taxon>Ideonella</taxon>
    </lineage>
</organism>
<dbReference type="EMBL" id="JAGQDD010000003">
    <property type="protein sequence ID" value="MBQ0930204.1"/>
    <property type="molecule type" value="Genomic_DNA"/>
</dbReference>
<reference evidence="2 3" key="1">
    <citation type="submission" date="2021-04" db="EMBL/GenBank/DDBJ databases">
        <title>The genome sequence of Ideonella sp. 3Y2.</title>
        <authorList>
            <person name="Liu Y."/>
        </authorList>
    </citation>
    <scope>NUCLEOTIDE SEQUENCE [LARGE SCALE GENOMIC DNA]</scope>
    <source>
        <strain evidence="2 3">3Y2</strain>
    </source>
</reference>
<keyword evidence="3" id="KW-1185">Reference proteome</keyword>
<dbReference type="Proteomes" id="UP000676246">
    <property type="component" value="Unassembled WGS sequence"/>
</dbReference>
<dbReference type="RefSeq" id="WP_210852723.1">
    <property type="nucleotide sequence ID" value="NZ_JAGQDD010000003.1"/>
</dbReference>